<feature type="domain" description="J" evidence="2">
    <location>
        <begin position="5"/>
        <end position="76"/>
    </location>
</feature>
<comment type="caution">
    <text evidence="3">The sequence shown here is derived from an EMBL/GenBank/DDBJ whole genome shotgun (WGS) entry which is preliminary data.</text>
</comment>
<feature type="compositionally biased region" description="Low complexity" evidence="1">
    <location>
        <begin position="278"/>
        <end position="292"/>
    </location>
</feature>
<dbReference type="Pfam" id="PF00226">
    <property type="entry name" value="DnaJ"/>
    <property type="match status" value="1"/>
</dbReference>
<name>A0AAD7EWW3_9AGAR</name>
<evidence type="ECO:0000313" key="3">
    <source>
        <dbReference type="EMBL" id="KAJ7355606.1"/>
    </source>
</evidence>
<dbReference type="InterPro" id="IPR036869">
    <property type="entry name" value="J_dom_sf"/>
</dbReference>
<feature type="compositionally biased region" description="Basic and acidic residues" evidence="1">
    <location>
        <begin position="212"/>
        <end position="232"/>
    </location>
</feature>
<dbReference type="GO" id="GO:0005737">
    <property type="term" value="C:cytoplasm"/>
    <property type="evidence" value="ECO:0007669"/>
    <property type="project" value="TreeGrafter"/>
</dbReference>
<dbReference type="Proteomes" id="UP001218218">
    <property type="component" value="Unassembled WGS sequence"/>
</dbReference>
<organism evidence="3 4">
    <name type="scientific">Mycena albidolilacea</name>
    <dbReference type="NCBI Taxonomy" id="1033008"/>
    <lineage>
        <taxon>Eukaryota</taxon>
        <taxon>Fungi</taxon>
        <taxon>Dikarya</taxon>
        <taxon>Basidiomycota</taxon>
        <taxon>Agaricomycotina</taxon>
        <taxon>Agaricomycetes</taxon>
        <taxon>Agaricomycetidae</taxon>
        <taxon>Agaricales</taxon>
        <taxon>Marasmiineae</taxon>
        <taxon>Mycenaceae</taxon>
        <taxon>Mycena</taxon>
    </lineage>
</organism>
<feature type="compositionally biased region" description="Pro residues" evidence="1">
    <location>
        <begin position="247"/>
        <end position="266"/>
    </location>
</feature>
<feature type="region of interest" description="Disordered" evidence="1">
    <location>
        <begin position="76"/>
        <end position="103"/>
    </location>
</feature>
<dbReference type="AlphaFoldDB" id="A0AAD7EWW3"/>
<dbReference type="GO" id="GO:0051082">
    <property type="term" value="F:unfolded protein binding"/>
    <property type="evidence" value="ECO:0007669"/>
    <property type="project" value="TreeGrafter"/>
</dbReference>
<dbReference type="PANTHER" id="PTHR43948">
    <property type="entry name" value="DNAJ HOMOLOG SUBFAMILY B"/>
    <property type="match status" value="1"/>
</dbReference>
<accession>A0AAD7EWW3</accession>
<evidence type="ECO:0000259" key="2">
    <source>
        <dbReference type="PROSITE" id="PS50076"/>
    </source>
</evidence>
<dbReference type="SMART" id="SM00271">
    <property type="entry name" value="DnaJ"/>
    <property type="match status" value="1"/>
</dbReference>
<dbReference type="InterPro" id="IPR001623">
    <property type="entry name" value="DnaJ_domain"/>
</dbReference>
<dbReference type="Gene3D" id="1.10.287.110">
    <property type="entry name" value="DnaJ domain"/>
    <property type="match status" value="1"/>
</dbReference>
<feature type="compositionally biased region" description="Pro residues" evidence="1">
    <location>
        <begin position="78"/>
        <end position="87"/>
    </location>
</feature>
<dbReference type="CDD" id="cd06257">
    <property type="entry name" value="DnaJ"/>
    <property type="match status" value="1"/>
</dbReference>
<dbReference type="EMBL" id="JARIHO010000009">
    <property type="protein sequence ID" value="KAJ7355606.1"/>
    <property type="molecule type" value="Genomic_DNA"/>
</dbReference>
<feature type="compositionally biased region" description="Basic residues" evidence="1">
    <location>
        <begin position="91"/>
        <end position="102"/>
    </location>
</feature>
<proteinExistence type="predicted"/>
<evidence type="ECO:0000313" key="4">
    <source>
        <dbReference type="Proteomes" id="UP001218218"/>
    </source>
</evidence>
<feature type="region of interest" description="Disordered" evidence="1">
    <location>
        <begin position="212"/>
        <end position="311"/>
    </location>
</feature>
<reference evidence="3" key="1">
    <citation type="submission" date="2023-03" db="EMBL/GenBank/DDBJ databases">
        <title>Massive genome expansion in bonnet fungi (Mycena s.s.) driven by repeated elements and novel gene families across ecological guilds.</title>
        <authorList>
            <consortium name="Lawrence Berkeley National Laboratory"/>
            <person name="Harder C.B."/>
            <person name="Miyauchi S."/>
            <person name="Viragh M."/>
            <person name="Kuo A."/>
            <person name="Thoen E."/>
            <person name="Andreopoulos B."/>
            <person name="Lu D."/>
            <person name="Skrede I."/>
            <person name="Drula E."/>
            <person name="Henrissat B."/>
            <person name="Morin E."/>
            <person name="Kohler A."/>
            <person name="Barry K."/>
            <person name="LaButti K."/>
            <person name="Morin E."/>
            <person name="Salamov A."/>
            <person name="Lipzen A."/>
            <person name="Mereny Z."/>
            <person name="Hegedus B."/>
            <person name="Baldrian P."/>
            <person name="Stursova M."/>
            <person name="Weitz H."/>
            <person name="Taylor A."/>
            <person name="Grigoriev I.V."/>
            <person name="Nagy L.G."/>
            <person name="Martin F."/>
            <person name="Kauserud H."/>
        </authorList>
    </citation>
    <scope>NUCLEOTIDE SEQUENCE</scope>
    <source>
        <strain evidence="3">CBHHK002</strain>
    </source>
</reference>
<gene>
    <name evidence="3" type="ORF">DFH08DRAFT_955071</name>
</gene>
<dbReference type="SUPFAM" id="SSF46565">
    <property type="entry name" value="Chaperone J-domain"/>
    <property type="match status" value="1"/>
</dbReference>
<sequence length="349" mass="40398">MDDQSFYDVLQISRDATADQIRKAYKKQALLTHPDRLPPGFTPAEKQAAEERFRKVSNAYEVLKDDEKKRLYDMHGVWPPPAPPQEQPYPSRHHHSHRHRPTHYSTNPFDNLFADPFDLFDRMFSDYRRQSYRPVHRSSSGWDRDPFENMYRIQDMMADVEHDMFSFPSRSFSLGIEHPSRSRGSGDFPGQIRWAQQSTVVSSINGVTHRIDKRRDFDGNEHVTRTYPDGREMYTINGVEQPSRGYLPPPGPPPQDPRNLPPPPPQMNRGYISPPPSYHSSRSSHSAYNNHAPHAYHRHRHSSGPVVPADPGEAIEPWLGVHEAELFAGPVIPDLNAPRVQRRWWHARD</sequence>
<dbReference type="InterPro" id="IPR018253">
    <property type="entry name" value="DnaJ_domain_CS"/>
</dbReference>
<dbReference type="PRINTS" id="PR00625">
    <property type="entry name" value="JDOMAIN"/>
</dbReference>
<dbReference type="PROSITE" id="PS50076">
    <property type="entry name" value="DNAJ_2"/>
    <property type="match status" value="1"/>
</dbReference>
<dbReference type="PANTHER" id="PTHR43948:SF10">
    <property type="entry name" value="MRJ, ISOFORM E"/>
    <property type="match status" value="1"/>
</dbReference>
<dbReference type="GO" id="GO:0051087">
    <property type="term" value="F:protein-folding chaperone binding"/>
    <property type="evidence" value="ECO:0007669"/>
    <property type="project" value="TreeGrafter"/>
</dbReference>
<protein>
    <recommendedName>
        <fullName evidence="2">J domain-containing protein</fullName>
    </recommendedName>
</protein>
<dbReference type="PROSITE" id="PS00636">
    <property type="entry name" value="DNAJ_1"/>
    <property type="match status" value="1"/>
</dbReference>
<keyword evidence="4" id="KW-1185">Reference proteome</keyword>
<evidence type="ECO:0000256" key="1">
    <source>
        <dbReference type="SAM" id="MobiDB-lite"/>
    </source>
</evidence>
<dbReference type="GO" id="GO:0044183">
    <property type="term" value="F:protein folding chaperone"/>
    <property type="evidence" value="ECO:0007669"/>
    <property type="project" value="TreeGrafter"/>
</dbReference>